<dbReference type="NCBIfam" id="TIGR00797">
    <property type="entry name" value="matE"/>
    <property type="match status" value="1"/>
</dbReference>
<dbReference type="OrthoDB" id="9811110at2"/>
<keyword evidence="3" id="KW-1003">Cell membrane</keyword>
<sequence length="473" mass="51026">MNKKELLEGPILSSLLKLAVPIMIANLLQAAYQLVDAFWVGRLGGDAVAAVSVSTPVIFLTIALGTGLAIAGSILIAQYFGAGQQEMVNHVAAQTLLMVISVSVVLSIIGYWLSPYFLEVLNVTPEVYKDALGFMRVAFIGLVFSFSFMIFQSVMRGVGRVTLPVYIVLGTVILNFALDPLFIFGWNFIPAMGVKGAALATLSTQSLAIVIGFFILFRGKHGIHLQLKDFKPDYKHIKKAFKIGFPSSIEQSMRAIGMMAITFLIVHFGTTTVASYGAGSNLIQLILIPALGLSMAIATLVGQNIGAGNIARAAQIGKLGGYLGFGLLSGLGIIAYAFAPYFIAFFVPNDQAVIEGGTQLLRITCLSWGFLGLQLCLTGVFRAVGNTTLPMILTLVSQWVIQFPLAYILSHNTSLGKVGIWWAFPISSVVTGLITLIIYAKGDWKKERLTGKTNKLIDKVEKEIVKEGFESVK</sequence>
<dbReference type="PIRSF" id="PIRSF006603">
    <property type="entry name" value="DinF"/>
    <property type="match status" value="1"/>
</dbReference>
<evidence type="ECO:0000313" key="8">
    <source>
        <dbReference type="EMBL" id="SHM34250.1"/>
    </source>
</evidence>
<feature type="transmembrane region" description="Helical" evidence="7">
    <location>
        <begin position="163"/>
        <end position="184"/>
    </location>
</feature>
<evidence type="ECO:0000256" key="2">
    <source>
        <dbReference type="ARBA" id="ARBA00022448"/>
    </source>
</evidence>
<evidence type="ECO:0000256" key="6">
    <source>
        <dbReference type="ARBA" id="ARBA00023136"/>
    </source>
</evidence>
<keyword evidence="9" id="KW-1185">Reference proteome</keyword>
<proteinExistence type="predicted"/>
<feature type="transmembrane region" description="Helical" evidence="7">
    <location>
        <begin position="133"/>
        <end position="151"/>
    </location>
</feature>
<dbReference type="Proteomes" id="UP000184121">
    <property type="component" value="Unassembled WGS sequence"/>
</dbReference>
<feature type="transmembrane region" description="Helical" evidence="7">
    <location>
        <begin position="12"/>
        <end position="35"/>
    </location>
</feature>
<dbReference type="InterPro" id="IPR052031">
    <property type="entry name" value="Membrane_Transporter-Flippase"/>
</dbReference>
<dbReference type="AlphaFoldDB" id="A0A1M7I0K7"/>
<protein>
    <submittedName>
        <fullName evidence="8">Putative efflux protein, MATE family</fullName>
    </submittedName>
</protein>
<feature type="transmembrane region" description="Helical" evidence="7">
    <location>
        <begin position="91"/>
        <end position="113"/>
    </location>
</feature>
<dbReference type="GO" id="GO:0015297">
    <property type="term" value="F:antiporter activity"/>
    <property type="evidence" value="ECO:0007669"/>
    <property type="project" value="InterPro"/>
</dbReference>
<evidence type="ECO:0000256" key="4">
    <source>
        <dbReference type="ARBA" id="ARBA00022692"/>
    </source>
</evidence>
<dbReference type="PANTHER" id="PTHR43549">
    <property type="entry name" value="MULTIDRUG RESISTANCE PROTEIN YPNP-RELATED"/>
    <property type="match status" value="1"/>
</dbReference>
<feature type="transmembrane region" description="Helical" evidence="7">
    <location>
        <begin position="196"/>
        <end position="217"/>
    </location>
</feature>
<dbReference type="GO" id="GO:0042910">
    <property type="term" value="F:xenobiotic transmembrane transporter activity"/>
    <property type="evidence" value="ECO:0007669"/>
    <property type="project" value="InterPro"/>
</dbReference>
<dbReference type="InterPro" id="IPR048279">
    <property type="entry name" value="MdtK-like"/>
</dbReference>
<feature type="transmembrane region" description="Helical" evidence="7">
    <location>
        <begin position="420"/>
        <end position="440"/>
    </location>
</feature>
<evidence type="ECO:0000313" key="9">
    <source>
        <dbReference type="Proteomes" id="UP000184121"/>
    </source>
</evidence>
<dbReference type="CDD" id="cd13142">
    <property type="entry name" value="MATE_like_12"/>
    <property type="match status" value="1"/>
</dbReference>
<dbReference type="Pfam" id="PF01554">
    <property type="entry name" value="MatE"/>
    <property type="match status" value="2"/>
</dbReference>
<organism evidence="8 9">
    <name type="scientific">Flavobacterium saccharophilum</name>
    <dbReference type="NCBI Taxonomy" id="29534"/>
    <lineage>
        <taxon>Bacteria</taxon>
        <taxon>Pseudomonadati</taxon>
        <taxon>Bacteroidota</taxon>
        <taxon>Flavobacteriia</taxon>
        <taxon>Flavobacteriales</taxon>
        <taxon>Flavobacteriaceae</taxon>
        <taxon>Flavobacterium</taxon>
    </lineage>
</organism>
<keyword evidence="4 7" id="KW-0812">Transmembrane</keyword>
<feature type="transmembrane region" description="Helical" evidence="7">
    <location>
        <begin position="255"/>
        <end position="276"/>
    </location>
</feature>
<evidence type="ECO:0000256" key="5">
    <source>
        <dbReference type="ARBA" id="ARBA00022989"/>
    </source>
</evidence>
<evidence type="ECO:0000256" key="1">
    <source>
        <dbReference type="ARBA" id="ARBA00004651"/>
    </source>
</evidence>
<dbReference type="RefSeq" id="WP_072973615.1">
    <property type="nucleotide sequence ID" value="NZ_FRBY01000004.1"/>
</dbReference>
<name>A0A1M7I0K7_9FLAO</name>
<accession>A0A1M7I0K7</accession>
<dbReference type="STRING" id="29534.SAMN05444366_2956"/>
<evidence type="ECO:0000256" key="3">
    <source>
        <dbReference type="ARBA" id="ARBA00022475"/>
    </source>
</evidence>
<gene>
    <name evidence="8" type="ORF">SAMN05444366_2956</name>
</gene>
<comment type="subcellular location">
    <subcellularLocation>
        <location evidence="1">Cell membrane</location>
        <topology evidence="1">Multi-pass membrane protein</topology>
    </subcellularLocation>
</comment>
<dbReference type="InterPro" id="IPR002528">
    <property type="entry name" value="MATE_fam"/>
</dbReference>
<feature type="transmembrane region" description="Helical" evidence="7">
    <location>
        <begin position="388"/>
        <end position="408"/>
    </location>
</feature>
<keyword evidence="5 7" id="KW-1133">Transmembrane helix</keyword>
<dbReference type="PANTHER" id="PTHR43549:SF2">
    <property type="entry name" value="MULTIDRUG RESISTANCE PROTEIN NORM-RELATED"/>
    <property type="match status" value="1"/>
</dbReference>
<dbReference type="GO" id="GO:0005886">
    <property type="term" value="C:plasma membrane"/>
    <property type="evidence" value="ECO:0007669"/>
    <property type="project" value="UniProtKB-SubCell"/>
</dbReference>
<reference evidence="9" key="1">
    <citation type="submission" date="2016-11" db="EMBL/GenBank/DDBJ databases">
        <authorList>
            <person name="Varghese N."/>
            <person name="Submissions S."/>
        </authorList>
    </citation>
    <scope>NUCLEOTIDE SEQUENCE [LARGE SCALE GENOMIC DNA]</scope>
    <source>
        <strain evidence="9">DSM 1811</strain>
    </source>
</reference>
<feature type="transmembrane region" description="Helical" evidence="7">
    <location>
        <begin position="322"/>
        <end position="347"/>
    </location>
</feature>
<evidence type="ECO:0000256" key="7">
    <source>
        <dbReference type="SAM" id="Phobius"/>
    </source>
</evidence>
<feature type="transmembrane region" description="Helical" evidence="7">
    <location>
        <begin position="55"/>
        <end position="79"/>
    </location>
</feature>
<keyword evidence="6 7" id="KW-0472">Membrane</keyword>
<feature type="transmembrane region" description="Helical" evidence="7">
    <location>
        <begin position="359"/>
        <end position="381"/>
    </location>
</feature>
<keyword evidence="2" id="KW-0813">Transport</keyword>
<feature type="transmembrane region" description="Helical" evidence="7">
    <location>
        <begin position="282"/>
        <end position="301"/>
    </location>
</feature>
<dbReference type="EMBL" id="FRBY01000004">
    <property type="protein sequence ID" value="SHM34250.1"/>
    <property type="molecule type" value="Genomic_DNA"/>
</dbReference>